<dbReference type="Pfam" id="PF00483">
    <property type="entry name" value="NTP_transferase"/>
    <property type="match status" value="1"/>
</dbReference>
<dbReference type="PANTHER" id="PTHR43197">
    <property type="entry name" value="UTP--GLUCOSE-1-PHOSPHATE URIDYLYLTRANSFERASE"/>
    <property type="match status" value="1"/>
</dbReference>
<keyword evidence="3 7" id="KW-0808">Transferase</keyword>
<reference evidence="8" key="1">
    <citation type="submission" date="2017-09" db="EMBL/GenBank/DDBJ databases">
        <title>Depth-based differentiation of microbial function through sediment-hosted aquifers and enrichment of novel symbionts in the deep terrestrial subsurface.</title>
        <authorList>
            <person name="Probst A.J."/>
            <person name="Ladd B."/>
            <person name="Jarett J.K."/>
            <person name="Geller-Mcgrath D.E."/>
            <person name="Sieber C.M.K."/>
            <person name="Emerson J.B."/>
            <person name="Anantharaman K."/>
            <person name="Thomas B.C."/>
            <person name="Malmstrom R."/>
            <person name="Stieglmeier M."/>
            <person name="Klingl A."/>
            <person name="Woyke T."/>
            <person name="Ryan C.M."/>
            <person name="Banfield J.F."/>
        </authorList>
    </citation>
    <scope>NUCLEOTIDE SEQUENCE [LARGE SCALE GENOMIC DNA]</scope>
</reference>
<evidence type="ECO:0000256" key="5">
    <source>
        <dbReference type="ARBA" id="ARBA00048128"/>
    </source>
</evidence>
<dbReference type="AlphaFoldDB" id="A0A2M6R979"/>
<sequence>MSHPVKKIVIPVAGYGTRFLPFTKSIPKEMLPIVDKPVIQYIVEEAVEAGIEEVVLITGYSKRAIEDYFDYNLELEYLLEKSGKMEQRAMIRKVSDMASFVYVRQKEQLGNGHAILQARDVIGNEPFAVVWGDEFFQGTPTRLQHLLSAYEANNAPVIFSMELTNESDFNRYGYIKASKEPRDGIVQIDGVVEKPGKDAAPSNFASLGGYVFTPDIFTTLANQQPGKNGEIWLVDAINTLAQTQPIFAKVVDDITFYDCGNKLEYMKAQVAMALKRTDIGRDFKEYLESLL</sequence>
<dbReference type="InterPro" id="IPR005771">
    <property type="entry name" value="GalU_uridylyltTrfase_bac/arc"/>
</dbReference>
<dbReference type="EC" id="2.7.7.9" evidence="2"/>
<gene>
    <name evidence="7" type="ORF">COT79_01080</name>
</gene>
<dbReference type="InterPro" id="IPR005835">
    <property type="entry name" value="NTP_transferase_dom"/>
</dbReference>
<accession>A0A2M6R979</accession>
<evidence type="ECO:0000256" key="4">
    <source>
        <dbReference type="ARBA" id="ARBA00022695"/>
    </source>
</evidence>
<name>A0A2M6R979_9BACT</name>
<dbReference type="Proteomes" id="UP000231162">
    <property type="component" value="Unassembled WGS sequence"/>
</dbReference>
<dbReference type="SUPFAM" id="SSF53448">
    <property type="entry name" value="Nucleotide-diphospho-sugar transferases"/>
    <property type="match status" value="1"/>
</dbReference>
<protein>
    <recommendedName>
        <fullName evidence="2">UTP--glucose-1-phosphate uridylyltransferase</fullName>
        <ecNumber evidence="2">2.7.7.9</ecNumber>
    </recommendedName>
</protein>
<dbReference type="EMBL" id="PEZX01000017">
    <property type="protein sequence ID" value="PIS07102.1"/>
    <property type="molecule type" value="Genomic_DNA"/>
</dbReference>
<dbReference type="InterPro" id="IPR029044">
    <property type="entry name" value="Nucleotide-diphossugar_trans"/>
</dbReference>
<evidence type="ECO:0000313" key="8">
    <source>
        <dbReference type="Proteomes" id="UP000231162"/>
    </source>
</evidence>
<evidence type="ECO:0000256" key="3">
    <source>
        <dbReference type="ARBA" id="ARBA00022679"/>
    </source>
</evidence>
<dbReference type="CDD" id="cd02541">
    <property type="entry name" value="UGPase_prokaryotic"/>
    <property type="match status" value="1"/>
</dbReference>
<dbReference type="GO" id="GO:0003983">
    <property type="term" value="F:UTP:glucose-1-phosphate uridylyltransferase activity"/>
    <property type="evidence" value="ECO:0007669"/>
    <property type="project" value="UniProtKB-EC"/>
</dbReference>
<comment type="caution">
    <text evidence="7">The sequence shown here is derived from an EMBL/GenBank/DDBJ whole genome shotgun (WGS) entry which is preliminary data.</text>
</comment>
<evidence type="ECO:0000259" key="6">
    <source>
        <dbReference type="Pfam" id="PF00483"/>
    </source>
</evidence>
<dbReference type="GO" id="GO:0006011">
    <property type="term" value="P:UDP-alpha-D-glucose metabolic process"/>
    <property type="evidence" value="ECO:0007669"/>
    <property type="project" value="InterPro"/>
</dbReference>
<feature type="domain" description="Nucleotidyl transferase" evidence="6">
    <location>
        <begin position="9"/>
        <end position="271"/>
    </location>
</feature>
<comment type="similarity">
    <text evidence="1">Belongs to the UDPGP type 2 family.</text>
</comment>
<proteinExistence type="inferred from homology"/>
<evidence type="ECO:0000256" key="1">
    <source>
        <dbReference type="ARBA" id="ARBA00006890"/>
    </source>
</evidence>
<keyword evidence="4 7" id="KW-0548">Nucleotidyltransferase</keyword>
<dbReference type="PANTHER" id="PTHR43197:SF1">
    <property type="entry name" value="UTP--GLUCOSE-1-PHOSPHATE URIDYLYLTRANSFERASE"/>
    <property type="match status" value="1"/>
</dbReference>
<dbReference type="Gene3D" id="3.90.550.10">
    <property type="entry name" value="Spore Coat Polysaccharide Biosynthesis Protein SpsA, Chain A"/>
    <property type="match status" value="1"/>
</dbReference>
<evidence type="ECO:0000256" key="2">
    <source>
        <dbReference type="ARBA" id="ARBA00012415"/>
    </source>
</evidence>
<organism evidence="7 8">
    <name type="scientific">Candidatus Berkelbacteria bacterium CG10_big_fil_rev_8_21_14_0_10_43_14</name>
    <dbReference type="NCBI Taxonomy" id="1974515"/>
    <lineage>
        <taxon>Bacteria</taxon>
        <taxon>Candidatus Berkelbacteria</taxon>
    </lineage>
</organism>
<evidence type="ECO:0000313" key="7">
    <source>
        <dbReference type="EMBL" id="PIS07102.1"/>
    </source>
</evidence>
<comment type="catalytic activity">
    <reaction evidence="5">
        <text>alpha-D-glucose 1-phosphate + UTP + H(+) = UDP-alpha-D-glucose + diphosphate</text>
        <dbReference type="Rhea" id="RHEA:19889"/>
        <dbReference type="ChEBI" id="CHEBI:15378"/>
        <dbReference type="ChEBI" id="CHEBI:33019"/>
        <dbReference type="ChEBI" id="CHEBI:46398"/>
        <dbReference type="ChEBI" id="CHEBI:58601"/>
        <dbReference type="ChEBI" id="CHEBI:58885"/>
        <dbReference type="EC" id="2.7.7.9"/>
    </reaction>
</comment>